<accession>A0A0H5C3E3</accession>
<evidence type="ECO:0000256" key="4">
    <source>
        <dbReference type="ARBA" id="ARBA00022448"/>
    </source>
</evidence>
<dbReference type="GO" id="GO:0000774">
    <property type="term" value="F:adenyl-nucleotide exchange factor activity"/>
    <property type="evidence" value="ECO:0007669"/>
    <property type="project" value="InterPro"/>
</dbReference>
<evidence type="ECO:0000256" key="1">
    <source>
        <dbReference type="ARBA" id="ARBA00010588"/>
    </source>
</evidence>
<proteinExistence type="inferred from homology"/>
<dbReference type="InterPro" id="IPR011989">
    <property type="entry name" value="ARM-like"/>
</dbReference>
<dbReference type="GO" id="GO:0015031">
    <property type="term" value="P:protein transport"/>
    <property type="evidence" value="ECO:0007669"/>
    <property type="project" value="UniProtKB-KW"/>
</dbReference>
<keyword evidence="5" id="KW-0732">Signal</keyword>
<gene>
    <name evidence="10" type="ORF">BN1211_2477</name>
</gene>
<keyword evidence="4" id="KW-0813">Transport</keyword>
<evidence type="ECO:0000256" key="9">
    <source>
        <dbReference type="SAM" id="MobiDB-lite"/>
    </source>
</evidence>
<organism evidence="10 11">
    <name type="scientific">Cyberlindnera jadinii (strain ATCC 18201 / CBS 1600 / BCRC 20928 / JCM 3617 / NBRC 0987 / NRRL Y-1542)</name>
    <name type="common">Torula yeast</name>
    <name type="synonym">Candida utilis</name>
    <dbReference type="NCBI Taxonomy" id="983966"/>
    <lineage>
        <taxon>Eukaryota</taxon>
        <taxon>Fungi</taxon>
        <taxon>Dikarya</taxon>
        <taxon>Ascomycota</taxon>
        <taxon>Saccharomycotina</taxon>
        <taxon>Saccharomycetes</taxon>
        <taxon>Phaffomycetales</taxon>
        <taxon>Phaffomycetaceae</taxon>
        <taxon>Cyberlindnera</taxon>
    </lineage>
</organism>
<dbReference type="InterPro" id="IPR031884">
    <property type="entry name" value="Sil1_fungi"/>
</dbReference>
<dbReference type="Pfam" id="PF16782">
    <property type="entry name" value="SIL1"/>
    <property type="match status" value="1"/>
</dbReference>
<evidence type="ECO:0000256" key="3">
    <source>
        <dbReference type="ARBA" id="ARBA00015352"/>
    </source>
</evidence>
<keyword evidence="6" id="KW-0256">Endoplasmic reticulum</keyword>
<protein>
    <recommendedName>
        <fullName evidence="3">Nucleotide exchange factor SIL1</fullName>
    </recommendedName>
</protein>
<dbReference type="Gene3D" id="1.25.10.10">
    <property type="entry name" value="Leucine-rich Repeat Variant"/>
    <property type="match status" value="1"/>
</dbReference>
<keyword evidence="8" id="KW-0811">Translocation</keyword>
<dbReference type="GO" id="GO:0005783">
    <property type="term" value="C:endoplasmic reticulum"/>
    <property type="evidence" value="ECO:0007669"/>
    <property type="project" value="InterPro"/>
</dbReference>
<evidence type="ECO:0000256" key="6">
    <source>
        <dbReference type="ARBA" id="ARBA00022824"/>
    </source>
</evidence>
<evidence type="ECO:0000256" key="5">
    <source>
        <dbReference type="ARBA" id="ARBA00022729"/>
    </source>
</evidence>
<dbReference type="EMBL" id="CDQK01000003">
    <property type="protein sequence ID" value="CEP22192.1"/>
    <property type="molecule type" value="Genomic_DNA"/>
</dbReference>
<dbReference type="SUPFAM" id="SSF48371">
    <property type="entry name" value="ARM repeat"/>
    <property type="match status" value="1"/>
</dbReference>
<comment type="similarity">
    <text evidence="1">Belongs to the SIL1 family.</text>
</comment>
<evidence type="ECO:0000256" key="7">
    <source>
        <dbReference type="ARBA" id="ARBA00022927"/>
    </source>
</evidence>
<evidence type="ECO:0000256" key="8">
    <source>
        <dbReference type="ARBA" id="ARBA00023010"/>
    </source>
</evidence>
<sequence>MYIEPLKLVVLASLVSPSFELFVPTDHWQLVPEGEALPRGLDIRMDLQTGDKWAKLSDDTSAQNQDIVAVPINEKRPLAKVTIGKDTAEEGEAAENEAVENEADDEDQGHIDKMKRALEVSTGHLELDETLQYVLSGKRAELVQHLETLVDQSHGLKEGISIVERAFDELLKLTRDENVTVRDLSLRVIAQCLRHNKEAVEKVNVVEVLPVLFEDLENSNNFIQKRILGVISALVVEDEANAKIFDNAGYFTKLLAQLPHLQEDAQLRVLNIFEDVTDHRYDEALFKTLEDMLITKSFNQYALESLFDAACSLKRGNNALKASSEFINWILEQVDKRQKSDPFRTKLLEARHEVFGNRLALRKAFDEL</sequence>
<dbReference type="Proteomes" id="UP000038830">
    <property type="component" value="Unassembled WGS sequence"/>
</dbReference>
<keyword evidence="7" id="KW-0653">Protein transport</keyword>
<evidence type="ECO:0000256" key="2">
    <source>
        <dbReference type="ARBA" id="ARBA00011799"/>
    </source>
</evidence>
<evidence type="ECO:0000313" key="11">
    <source>
        <dbReference type="Proteomes" id="UP000038830"/>
    </source>
</evidence>
<feature type="region of interest" description="Disordered" evidence="9">
    <location>
        <begin position="86"/>
        <end position="110"/>
    </location>
</feature>
<feature type="compositionally biased region" description="Acidic residues" evidence="9">
    <location>
        <begin position="89"/>
        <end position="107"/>
    </location>
</feature>
<dbReference type="InterPro" id="IPR016024">
    <property type="entry name" value="ARM-type_fold"/>
</dbReference>
<evidence type="ECO:0000313" key="10">
    <source>
        <dbReference type="EMBL" id="CEP22192.1"/>
    </source>
</evidence>
<comment type="subunit">
    <text evidence="2">Interacts with KAR2.</text>
</comment>
<dbReference type="AlphaFoldDB" id="A0A0H5C3E3"/>
<reference evidence="11" key="1">
    <citation type="journal article" date="2015" name="J. Biotechnol.">
        <title>The structure of the Cyberlindnera jadinii genome and its relation to Candida utilis analyzed by the occurrence of single nucleotide polymorphisms.</title>
        <authorList>
            <person name="Rupp O."/>
            <person name="Brinkrolf K."/>
            <person name="Buerth C."/>
            <person name="Kunigo M."/>
            <person name="Schneider J."/>
            <person name="Jaenicke S."/>
            <person name="Goesmann A."/>
            <person name="Puehler A."/>
            <person name="Jaeger K.-E."/>
            <person name="Ernst J.F."/>
        </authorList>
    </citation>
    <scope>NUCLEOTIDE SEQUENCE [LARGE SCALE GENOMIC DNA]</scope>
    <source>
        <strain evidence="11">ATCC 18201 / CBS 1600 / BCRC 20928 / JCM 3617 / NBRC 0987 / NRRL Y-1542</strain>
    </source>
</reference>
<name>A0A0H5C3E3_CYBJN</name>